<gene>
    <name evidence="8" type="ORF">SEPMUDRAFT_81165</name>
</gene>
<dbReference type="OrthoDB" id="2802411at2759"/>
<evidence type="ECO:0000256" key="4">
    <source>
        <dbReference type="ARBA" id="ARBA00022989"/>
    </source>
</evidence>
<dbReference type="PANTHER" id="PTHR21659">
    <property type="entry name" value="HYDROPHOBIC PROTEIN RCI2 LOW TEMPERATURE AND SALT RESPONSIVE PROTEIN LTI6 -RELATED"/>
    <property type="match status" value="1"/>
</dbReference>
<dbReference type="eggNOG" id="KOG1773">
    <property type="taxonomic scope" value="Eukaryota"/>
</dbReference>
<organism evidence="8 9">
    <name type="scientific">Sphaerulina musiva (strain SO2202)</name>
    <name type="common">Poplar stem canker fungus</name>
    <name type="synonym">Septoria musiva</name>
    <dbReference type="NCBI Taxonomy" id="692275"/>
    <lineage>
        <taxon>Eukaryota</taxon>
        <taxon>Fungi</taxon>
        <taxon>Dikarya</taxon>
        <taxon>Ascomycota</taxon>
        <taxon>Pezizomycotina</taxon>
        <taxon>Dothideomycetes</taxon>
        <taxon>Dothideomycetidae</taxon>
        <taxon>Mycosphaerellales</taxon>
        <taxon>Mycosphaerellaceae</taxon>
        <taxon>Sphaerulina</taxon>
    </lineage>
</organism>
<evidence type="ECO:0000313" key="9">
    <source>
        <dbReference type="Proteomes" id="UP000016931"/>
    </source>
</evidence>
<feature type="non-terminal residue" evidence="8">
    <location>
        <position position="1"/>
    </location>
</feature>
<dbReference type="Proteomes" id="UP000016931">
    <property type="component" value="Unassembled WGS sequence"/>
</dbReference>
<dbReference type="PANTHER" id="PTHR21659:SF42">
    <property type="entry name" value="UPF0057 MEMBRANE PROTEIN ZK632.10-RELATED"/>
    <property type="match status" value="1"/>
</dbReference>
<feature type="transmembrane region" description="Helical" evidence="7">
    <location>
        <begin position="28"/>
        <end position="48"/>
    </location>
</feature>
<feature type="region of interest" description="Disordered" evidence="6">
    <location>
        <begin position="56"/>
        <end position="104"/>
    </location>
</feature>
<dbReference type="EMBL" id="KB456261">
    <property type="protein sequence ID" value="EMF15924.1"/>
    <property type="molecule type" value="Genomic_DNA"/>
</dbReference>
<sequence length="146" mass="16597">LILGIIALVLPPIPVIIRRGCSGHVLLNIFLCILGWIPGVVHAWYIILETPSLRQRSRRRQRRRRNSSSNAIVREEIYIPPRQGYVRSSRSRSRSRTRSRSSVGRIAAAPAPVVDVYGGSRVPYYREEVYAYDGRGGYAPPPRVKY</sequence>
<keyword evidence="5 7" id="KW-0472">Membrane</keyword>
<dbReference type="STRING" id="692275.M3DEJ0"/>
<dbReference type="GO" id="GO:0016020">
    <property type="term" value="C:membrane"/>
    <property type="evidence" value="ECO:0007669"/>
    <property type="project" value="UniProtKB-SubCell"/>
</dbReference>
<proteinExistence type="inferred from homology"/>
<keyword evidence="9" id="KW-1185">Reference proteome</keyword>
<dbReference type="InterPro" id="IPR000612">
    <property type="entry name" value="PMP3"/>
</dbReference>
<comment type="subcellular location">
    <subcellularLocation>
        <location evidence="1">Membrane</location>
    </subcellularLocation>
</comment>
<evidence type="ECO:0000256" key="1">
    <source>
        <dbReference type="ARBA" id="ARBA00004370"/>
    </source>
</evidence>
<keyword evidence="4 7" id="KW-1133">Transmembrane helix</keyword>
<dbReference type="RefSeq" id="XP_016764045.1">
    <property type="nucleotide sequence ID" value="XM_016910265.1"/>
</dbReference>
<feature type="compositionally biased region" description="Basic residues" evidence="6">
    <location>
        <begin position="89"/>
        <end position="99"/>
    </location>
</feature>
<evidence type="ECO:0000256" key="3">
    <source>
        <dbReference type="ARBA" id="ARBA00022692"/>
    </source>
</evidence>
<keyword evidence="3 7" id="KW-0812">Transmembrane</keyword>
<evidence type="ECO:0000256" key="7">
    <source>
        <dbReference type="SAM" id="Phobius"/>
    </source>
</evidence>
<dbReference type="GeneID" id="27907402"/>
<evidence type="ECO:0000313" key="8">
    <source>
        <dbReference type="EMBL" id="EMF15924.1"/>
    </source>
</evidence>
<dbReference type="AlphaFoldDB" id="M3DEJ0"/>
<name>M3DEJ0_SPHMS</name>
<accession>M3DEJ0</accession>
<evidence type="ECO:0000256" key="5">
    <source>
        <dbReference type="ARBA" id="ARBA00023136"/>
    </source>
</evidence>
<dbReference type="HOGENOM" id="CLU_1797305_0_0_1"/>
<dbReference type="Pfam" id="PF01679">
    <property type="entry name" value="Pmp3"/>
    <property type="match status" value="1"/>
</dbReference>
<comment type="similarity">
    <text evidence="2">Belongs to the UPF0057 (PMP3) family.</text>
</comment>
<evidence type="ECO:0000256" key="6">
    <source>
        <dbReference type="SAM" id="MobiDB-lite"/>
    </source>
</evidence>
<evidence type="ECO:0000256" key="2">
    <source>
        <dbReference type="ARBA" id="ARBA00009530"/>
    </source>
</evidence>
<protein>
    <submittedName>
        <fullName evidence="8">Uncharacterized protein</fullName>
    </submittedName>
</protein>
<feature type="compositionally biased region" description="Basic residues" evidence="6">
    <location>
        <begin position="56"/>
        <end position="66"/>
    </location>
</feature>
<dbReference type="OMA" id="AWYIILE"/>
<reference evidence="8 9" key="1">
    <citation type="journal article" date="2012" name="PLoS Pathog.">
        <title>Diverse lifestyles and strategies of plant pathogenesis encoded in the genomes of eighteen Dothideomycetes fungi.</title>
        <authorList>
            <person name="Ohm R.A."/>
            <person name="Feau N."/>
            <person name="Henrissat B."/>
            <person name="Schoch C.L."/>
            <person name="Horwitz B.A."/>
            <person name="Barry K.W."/>
            <person name="Condon B.J."/>
            <person name="Copeland A.C."/>
            <person name="Dhillon B."/>
            <person name="Glaser F."/>
            <person name="Hesse C.N."/>
            <person name="Kosti I."/>
            <person name="LaButti K."/>
            <person name="Lindquist E.A."/>
            <person name="Lucas S."/>
            <person name="Salamov A.A."/>
            <person name="Bradshaw R.E."/>
            <person name="Ciuffetti L."/>
            <person name="Hamelin R.C."/>
            <person name="Kema G.H.J."/>
            <person name="Lawrence C."/>
            <person name="Scott J.A."/>
            <person name="Spatafora J.W."/>
            <person name="Turgeon B.G."/>
            <person name="de Wit P.J.G.M."/>
            <person name="Zhong S."/>
            <person name="Goodwin S.B."/>
            <person name="Grigoriev I.V."/>
        </authorList>
    </citation>
    <scope>NUCLEOTIDE SEQUENCE [LARGE SCALE GENOMIC DNA]</scope>
    <source>
        <strain evidence="8 9">SO2202</strain>
    </source>
</reference>